<name>A0ABT6JUH9_9GAMM</name>
<comment type="caution">
    <text evidence="1">The sequence shown here is derived from an EMBL/GenBank/DDBJ whole genome shotgun (WGS) entry which is preliminary data.</text>
</comment>
<dbReference type="Proteomes" id="UP001156873">
    <property type="component" value="Unassembled WGS sequence"/>
</dbReference>
<proteinExistence type="predicted"/>
<accession>A0ABT6JUH9</accession>
<evidence type="ECO:0000313" key="2">
    <source>
        <dbReference type="Proteomes" id="UP001156873"/>
    </source>
</evidence>
<sequence>MAKTTRDEVLVELDRIDTALEDPASDRASLLREASDWLSARKDIEAADALYFRERLQAIRERHVD</sequence>
<dbReference type="RefSeq" id="WP_280578723.1">
    <property type="nucleotide sequence ID" value="NZ_JARXRO010000016.1"/>
</dbReference>
<keyword evidence="2" id="KW-1185">Reference proteome</keyword>
<gene>
    <name evidence="1" type="ORF">QFW81_10480</name>
</gene>
<organism evidence="1 2">
    <name type="scientific">Luteimonas kalidii</name>
    <dbReference type="NCBI Taxonomy" id="3042025"/>
    <lineage>
        <taxon>Bacteria</taxon>
        <taxon>Pseudomonadati</taxon>
        <taxon>Pseudomonadota</taxon>
        <taxon>Gammaproteobacteria</taxon>
        <taxon>Lysobacterales</taxon>
        <taxon>Lysobacteraceae</taxon>
        <taxon>Luteimonas</taxon>
    </lineage>
</organism>
<reference evidence="1 2" key="1">
    <citation type="submission" date="2023-04" db="EMBL/GenBank/DDBJ databases">
        <title>Luteimonas sp. M1R5S59.</title>
        <authorList>
            <person name="Sun J.-Q."/>
        </authorList>
    </citation>
    <scope>NUCLEOTIDE SEQUENCE [LARGE SCALE GENOMIC DNA]</scope>
    <source>
        <strain evidence="1 2">M1R5S59</strain>
    </source>
</reference>
<protein>
    <submittedName>
        <fullName evidence="1">Uncharacterized protein</fullName>
    </submittedName>
</protein>
<evidence type="ECO:0000313" key="1">
    <source>
        <dbReference type="EMBL" id="MDH5834349.1"/>
    </source>
</evidence>
<dbReference type="EMBL" id="JARXRO010000016">
    <property type="protein sequence ID" value="MDH5834349.1"/>
    <property type="molecule type" value="Genomic_DNA"/>
</dbReference>